<dbReference type="InterPro" id="IPR010994">
    <property type="entry name" value="RuvA_2-like"/>
</dbReference>
<dbReference type="EMBL" id="CASHTH010004021">
    <property type="protein sequence ID" value="CAI8052566.1"/>
    <property type="molecule type" value="Genomic_DNA"/>
</dbReference>
<proteinExistence type="predicted"/>
<protein>
    <submittedName>
        <fullName evidence="1">Uncharacterized protein</fullName>
    </submittedName>
</protein>
<dbReference type="Proteomes" id="UP001174909">
    <property type="component" value="Unassembled WGS sequence"/>
</dbReference>
<accession>A0AA35TT21</accession>
<organism evidence="1 2">
    <name type="scientific">Geodia barretti</name>
    <name type="common">Barrett's horny sponge</name>
    <dbReference type="NCBI Taxonomy" id="519541"/>
    <lineage>
        <taxon>Eukaryota</taxon>
        <taxon>Metazoa</taxon>
        <taxon>Porifera</taxon>
        <taxon>Demospongiae</taxon>
        <taxon>Heteroscleromorpha</taxon>
        <taxon>Tetractinellida</taxon>
        <taxon>Astrophorina</taxon>
        <taxon>Geodiidae</taxon>
        <taxon>Geodia</taxon>
    </lineage>
</organism>
<dbReference type="AlphaFoldDB" id="A0AA35TT21"/>
<gene>
    <name evidence="1" type="ORF">GBAR_LOCUS28740</name>
</gene>
<dbReference type="SUPFAM" id="SSF47781">
    <property type="entry name" value="RuvA domain 2-like"/>
    <property type="match status" value="1"/>
</dbReference>
<dbReference type="Gene3D" id="3.40.50.450">
    <property type="match status" value="1"/>
</dbReference>
<name>A0AA35TT21_GEOBA</name>
<evidence type="ECO:0000313" key="2">
    <source>
        <dbReference type="Proteomes" id="UP001174909"/>
    </source>
</evidence>
<reference evidence="1" key="1">
    <citation type="submission" date="2023-03" db="EMBL/GenBank/DDBJ databases">
        <authorList>
            <person name="Steffen K."/>
            <person name="Cardenas P."/>
        </authorList>
    </citation>
    <scope>NUCLEOTIDE SEQUENCE</scope>
</reference>
<keyword evidence="2" id="KW-1185">Reference proteome</keyword>
<comment type="caution">
    <text evidence="1">The sequence shown here is derived from an EMBL/GenBank/DDBJ whole genome shotgun (WGS) entry which is preliminary data.</text>
</comment>
<evidence type="ECO:0000313" key="1">
    <source>
        <dbReference type="EMBL" id="CAI8052566.1"/>
    </source>
</evidence>
<sequence>MTTTYTDSLGYWVALSRVPRLGSARFRLLESHFDGNLAAAWTAPARELRAAGVGRAVAQAIVDARQTSSPDQELSRLFHAGVSAINWHDATYPDRLRETDDAPPVLYVSRRPSFS</sequence>